<keyword evidence="1" id="KW-0678">Repressor</keyword>
<feature type="domain" description="B12-binding" evidence="7">
    <location>
        <begin position="177"/>
        <end position="297"/>
    </location>
</feature>
<dbReference type="SUPFAM" id="SSF46955">
    <property type="entry name" value="Putative DNA-binding domain"/>
    <property type="match status" value="1"/>
</dbReference>
<organism evidence="8 9">
    <name type="scientific">Nocardioides luteus</name>
    <dbReference type="NCBI Taxonomy" id="1844"/>
    <lineage>
        <taxon>Bacteria</taxon>
        <taxon>Bacillati</taxon>
        <taxon>Actinomycetota</taxon>
        <taxon>Actinomycetes</taxon>
        <taxon>Propionibacteriales</taxon>
        <taxon>Nocardioidaceae</taxon>
        <taxon>Nocardioides</taxon>
    </lineage>
</organism>
<dbReference type="PROSITE" id="PS50937">
    <property type="entry name" value="HTH_MERR_2"/>
    <property type="match status" value="1"/>
</dbReference>
<feature type="domain" description="HTH merR-type" evidence="6">
    <location>
        <begin position="1"/>
        <end position="71"/>
    </location>
</feature>
<dbReference type="Pfam" id="PF02607">
    <property type="entry name" value="B12-binding_2"/>
    <property type="match status" value="1"/>
</dbReference>
<keyword evidence="2" id="KW-0805">Transcription regulation</keyword>
<dbReference type="Gene3D" id="1.10.1240.10">
    <property type="entry name" value="Methionine synthase domain"/>
    <property type="match status" value="1"/>
</dbReference>
<accession>A0A1J4N7Y1</accession>
<proteinExistence type="predicted"/>
<dbReference type="GO" id="GO:0031419">
    <property type="term" value="F:cobalamin binding"/>
    <property type="evidence" value="ECO:0007669"/>
    <property type="project" value="InterPro"/>
</dbReference>
<dbReference type="SUPFAM" id="SSF52242">
    <property type="entry name" value="Cobalamin (vitamin B12)-binding domain"/>
    <property type="match status" value="1"/>
</dbReference>
<dbReference type="InterPro" id="IPR000551">
    <property type="entry name" value="MerR-type_HTH_dom"/>
</dbReference>
<name>A0A1J4N7Y1_9ACTN</name>
<dbReference type="OrthoDB" id="9800334at2"/>
<keyword evidence="9" id="KW-1185">Reference proteome</keyword>
<dbReference type="InterPro" id="IPR036724">
    <property type="entry name" value="Cobalamin-bd_sf"/>
</dbReference>
<evidence type="ECO:0000259" key="7">
    <source>
        <dbReference type="PROSITE" id="PS51332"/>
    </source>
</evidence>
<dbReference type="Gene3D" id="1.10.1660.10">
    <property type="match status" value="1"/>
</dbReference>
<comment type="caution">
    <text evidence="8">The sequence shown here is derived from an EMBL/GenBank/DDBJ whole genome shotgun (WGS) entry which is preliminary data.</text>
</comment>
<evidence type="ECO:0000256" key="2">
    <source>
        <dbReference type="ARBA" id="ARBA00023015"/>
    </source>
</evidence>
<dbReference type="RefSeq" id="WP_045549474.1">
    <property type="nucleotide sequence ID" value="NZ_JZDQ02000013.1"/>
</dbReference>
<dbReference type="EMBL" id="JZDQ02000013">
    <property type="protein sequence ID" value="OIJ26760.1"/>
    <property type="molecule type" value="Genomic_DNA"/>
</dbReference>
<protein>
    <recommendedName>
        <fullName evidence="10">Transcriptional regulator</fullName>
    </recommendedName>
</protein>
<dbReference type="InterPro" id="IPR036594">
    <property type="entry name" value="Meth_synthase_dom"/>
</dbReference>
<feature type="region of interest" description="Disordered" evidence="5">
    <location>
        <begin position="72"/>
        <end position="95"/>
    </location>
</feature>
<dbReference type="CDD" id="cd01104">
    <property type="entry name" value="HTH_MlrA-CarA"/>
    <property type="match status" value="1"/>
</dbReference>
<evidence type="ECO:0000256" key="5">
    <source>
        <dbReference type="SAM" id="MobiDB-lite"/>
    </source>
</evidence>
<keyword evidence="3" id="KW-0238">DNA-binding</keyword>
<dbReference type="PANTHER" id="PTHR30204">
    <property type="entry name" value="REDOX-CYCLING DRUG-SENSING TRANSCRIPTIONAL ACTIVATOR SOXR"/>
    <property type="match status" value="1"/>
</dbReference>
<dbReference type="Pfam" id="PF13411">
    <property type="entry name" value="MerR_1"/>
    <property type="match status" value="1"/>
</dbReference>
<dbReference type="PANTHER" id="PTHR30204:SF69">
    <property type="entry name" value="MERR-FAMILY TRANSCRIPTIONAL REGULATOR"/>
    <property type="match status" value="1"/>
</dbReference>
<dbReference type="GO" id="GO:0003700">
    <property type="term" value="F:DNA-binding transcription factor activity"/>
    <property type="evidence" value="ECO:0007669"/>
    <property type="project" value="InterPro"/>
</dbReference>
<evidence type="ECO:0000256" key="3">
    <source>
        <dbReference type="ARBA" id="ARBA00023125"/>
    </source>
</evidence>
<dbReference type="Proteomes" id="UP000033772">
    <property type="component" value="Unassembled WGS sequence"/>
</dbReference>
<dbReference type="STRING" id="1844.UG56_011000"/>
<dbReference type="Pfam" id="PF02310">
    <property type="entry name" value="B12-binding"/>
    <property type="match status" value="1"/>
</dbReference>
<dbReference type="InterPro" id="IPR006158">
    <property type="entry name" value="Cobalamin-bd"/>
</dbReference>
<gene>
    <name evidence="8" type="ORF">UG56_011000</name>
</gene>
<dbReference type="GO" id="GO:0046872">
    <property type="term" value="F:metal ion binding"/>
    <property type="evidence" value="ECO:0007669"/>
    <property type="project" value="InterPro"/>
</dbReference>
<dbReference type="AlphaFoldDB" id="A0A1J4N7Y1"/>
<sequence length="297" mass="30863">MYTIKHAAQRVGITTATLRAWERRYGVIAPDRSESGYRLYGEHDVAVLRSMKHLVDQGWAVGLAAAEAIRLDRAQPTHDTTAEAPDGGSGPSPDLARRMTAAAAALDTGDLAATLDEVFALSSFETVMTEHVFPALEELGDAWADGRVSVAGEHLASNAVMRRLAVAYEAAAAHGHGPRVVLGLAPGTRHEIGLLAFAVAARRRGLDTDYLGADLPVDDWLGVAGDPALAAVVLAIPTTADIPATAAVITALHDHRPDLVVAVGGAQQGHAPEPAARLGHDIAAGATALAAMTSQAR</sequence>
<evidence type="ECO:0000256" key="1">
    <source>
        <dbReference type="ARBA" id="ARBA00022491"/>
    </source>
</evidence>
<reference evidence="8" key="1">
    <citation type="submission" date="2016-10" db="EMBL/GenBank/DDBJ databases">
        <title>Draft Genome Sequence of Nocardioides luteus Strain BAFB, an Alkane-Degrading Bacterium Isolated from JP-7 Polluted Soil.</title>
        <authorList>
            <person name="Brown L."/>
            <person name="Ruiz O.N."/>
            <person name="Gunasekera T."/>
        </authorList>
    </citation>
    <scope>NUCLEOTIDE SEQUENCE [LARGE SCALE GENOMIC DNA]</scope>
    <source>
        <strain evidence="8">BAFB</strain>
    </source>
</reference>
<keyword evidence="4" id="KW-0804">Transcription</keyword>
<dbReference type="InterPro" id="IPR047057">
    <property type="entry name" value="MerR_fam"/>
</dbReference>
<dbReference type="GO" id="GO:0003677">
    <property type="term" value="F:DNA binding"/>
    <property type="evidence" value="ECO:0007669"/>
    <property type="project" value="UniProtKB-KW"/>
</dbReference>
<evidence type="ECO:0000256" key="4">
    <source>
        <dbReference type="ARBA" id="ARBA00023163"/>
    </source>
</evidence>
<dbReference type="PROSITE" id="PS51332">
    <property type="entry name" value="B12_BINDING"/>
    <property type="match status" value="1"/>
</dbReference>
<evidence type="ECO:0000259" key="6">
    <source>
        <dbReference type="PROSITE" id="PS50937"/>
    </source>
</evidence>
<evidence type="ECO:0000313" key="8">
    <source>
        <dbReference type="EMBL" id="OIJ26760.1"/>
    </source>
</evidence>
<dbReference type="InterPro" id="IPR009061">
    <property type="entry name" value="DNA-bd_dom_put_sf"/>
</dbReference>
<evidence type="ECO:0008006" key="10">
    <source>
        <dbReference type="Google" id="ProtNLM"/>
    </source>
</evidence>
<dbReference type="Gene3D" id="3.40.50.280">
    <property type="entry name" value="Cobalamin-binding domain"/>
    <property type="match status" value="1"/>
</dbReference>
<dbReference type="SMART" id="SM00422">
    <property type="entry name" value="HTH_MERR"/>
    <property type="match status" value="1"/>
</dbReference>
<dbReference type="InterPro" id="IPR003759">
    <property type="entry name" value="Cbl-bd_cap"/>
</dbReference>
<evidence type="ECO:0000313" key="9">
    <source>
        <dbReference type="Proteomes" id="UP000033772"/>
    </source>
</evidence>